<evidence type="ECO:0000259" key="1">
    <source>
        <dbReference type="PROSITE" id="PS51379"/>
    </source>
</evidence>
<gene>
    <name evidence="2" type="ORF">GG681_15890</name>
</gene>
<sequence>MSGRHVTMGEKAKTNQVHSPLLCLGCGVCRYVCDKSEVTMVDVDHVGRRPLFSPDLSARSKRLSHAVCPSVSADFGQLKRLPDYEPAVDKVTERNWGAITGIWEGHATDEEIRFKGSSGGALTAISLYCLTELGHHGVLHTGEDIDDPIRNKTRMSHSRADLLAAVGSRYSPAAICEGLEHVETAPAPCVVIGKPVEIVATRNAMEAFPALKEKVGVTLSFFCAETPPTLATRKLMEKFDVPEDSLETLRYRGYGWPGYFTTRNSAEEPRQHWIYQRSWAFLQKFRPWATQLWPDGSGELADISCGDPWYEEPDGENPGFSLIVARTKRGKEIIEGAIAAGYLQATPAETWKLDKSQEGLLRKKGAVWGRRLMHRLFFLPNTKFKGLDLFGIWLTLSRREKIGSTIGTARRILKGKPWSKP</sequence>
<dbReference type="RefSeq" id="WP_153549024.1">
    <property type="nucleotide sequence ID" value="NZ_WIXK01000011.1"/>
</dbReference>
<dbReference type="InterPro" id="IPR007525">
    <property type="entry name" value="FrhB_FdhB_C"/>
</dbReference>
<proteinExistence type="predicted"/>
<dbReference type="PROSITE" id="PS51379">
    <property type="entry name" value="4FE4S_FER_2"/>
    <property type="match status" value="1"/>
</dbReference>
<dbReference type="EMBL" id="WIXK01000011">
    <property type="protein sequence ID" value="MQY44127.1"/>
    <property type="molecule type" value="Genomic_DNA"/>
</dbReference>
<dbReference type="PANTHER" id="PTHR31332">
    <property type="entry name" value="7-HYDROXYMETHYL CHLOROPHYLL A REDUCTASE, CHLOROPLASTIC"/>
    <property type="match status" value="1"/>
</dbReference>
<dbReference type="GO" id="GO:0052592">
    <property type="term" value="F:oxidoreductase activity, acting on CH or CH2 groups, with an iron-sulfur protein as acceptor"/>
    <property type="evidence" value="ECO:0007669"/>
    <property type="project" value="TreeGrafter"/>
</dbReference>
<dbReference type="Pfam" id="PF04432">
    <property type="entry name" value="FrhB_FdhB_C"/>
    <property type="match status" value="1"/>
</dbReference>
<dbReference type="Pfam" id="PF04422">
    <property type="entry name" value="FrhB_FdhB_N"/>
    <property type="match status" value="1"/>
</dbReference>
<dbReference type="InterPro" id="IPR017896">
    <property type="entry name" value="4Fe4S_Fe-S-bd"/>
</dbReference>
<dbReference type="InterPro" id="IPR007516">
    <property type="entry name" value="Co_F420_Hydgase/DH_bsu_N"/>
</dbReference>
<name>A0A844AW66_9RHOB</name>
<dbReference type="Proteomes" id="UP000436694">
    <property type="component" value="Unassembled WGS sequence"/>
</dbReference>
<organism evidence="2 3">
    <name type="scientific">Tritonibacter aquimaris</name>
    <dbReference type="NCBI Taxonomy" id="2663379"/>
    <lineage>
        <taxon>Bacteria</taxon>
        <taxon>Pseudomonadati</taxon>
        <taxon>Pseudomonadota</taxon>
        <taxon>Alphaproteobacteria</taxon>
        <taxon>Rhodobacterales</taxon>
        <taxon>Paracoccaceae</taxon>
        <taxon>Tritonibacter</taxon>
    </lineage>
</organism>
<dbReference type="InterPro" id="IPR045220">
    <property type="entry name" value="FRHB/FDHB/HCAR-like"/>
</dbReference>
<keyword evidence="3" id="KW-1185">Reference proteome</keyword>
<evidence type="ECO:0000313" key="2">
    <source>
        <dbReference type="EMBL" id="MQY44127.1"/>
    </source>
</evidence>
<dbReference type="AlphaFoldDB" id="A0A844AW66"/>
<protein>
    <submittedName>
        <fullName evidence="2">Coenzyme F420 hydrogenase</fullName>
    </submittedName>
</protein>
<dbReference type="PANTHER" id="PTHR31332:SF0">
    <property type="entry name" value="7-HYDROXYMETHYL CHLOROPHYLL A REDUCTASE, CHLOROPLASTIC"/>
    <property type="match status" value="1"/>
</dbReference>
<feature type="domain" description="4Fe-4S ferredoxin-type" evidence="1">
    <location>
        <begin position="14"/>
        <end position="43"/>
    </location>
</feature>
<comment type="caution">
    <text evidence="2">The sequence shown here is derived from an EMBL/GenBank/DDBJ whole genome shotgun (WGS) entry which is preliminary data.</text>
</comment>
<accession>A0A844AW66</accession>
<reference evidence="2 3" key="1">
    <citation type="submission" date="2019-10" db="EMBL/GenBank/DDBJ databases">
        <title>Epibacterium sp. nov., isolated from seawater.</title>
        <authorList>
            <person name="Zhang X."/>
            <person name="Li N."/>
        </authorList>
    </citation>
    <scope>NUCLEOTIDE SEQUENCE [LARGE SCALE GENOMIC DNA]</scope>
    <source>
        <strain evidence="2 3">SM1969</strain>
    </source>
</reference>
<evidence type="ECO:0000313" key="3">
    <source>
        <dbReference type="Proteomes" id="UP000436694"/>
    </source>
</evidence>